<keyword evidence="2" id="KW-1185">Reference proteome</keyword>
<evidence type="ECO:0000313" key="2">
    <source>
        <dbReference type="Proteomes" id="UP001163321"/>
    </source>
</evidence>
<organism evidence="1 2">
    <name type="scientific">Peronosclerospora sorghi</name>
    <dbReference type="NCBI Taxonomy" id="230839"/>
    <lineage>
        <taxon>Eukaryota</taxon>
        <taxon>Sar</taxon>
        <taxon>Stramenopiles</taxon>
        <taxon>Oomycota</taxon>
        <taxon>Peronosporomycetes</taxon>
        <taxon>Peronosporales</taxon>
        <taxon>Peronosporaceae</taxon>
        <taxon>Peronosclerospora</taxon>
    </lineage>
</organism>
<comment type="caution">
    <text evidence="1">The sequence shown here is derived from an EMBL/GenBank/DDBJ whole genome shotgun (WGS) entry which is preliminary data.</text>
</comment>
<evidence type="ECO:0000313" key="1">
    <source>
        <dbReference type="EMBL" id="KAI9913878.1"/>
    </source>
</evidence>
<proteinExistence type="predicted"/>
<reference evidence="1 2" key="1">
    <citation type="journal article" date="2022" name="bioRxiv">
        <title>The genome of the oomycete Peronosclerospora sorghi, a cosmopolitan pathogen of maize and sorghum, is inflated with dispersed pseudogenes.</title>
        <authorList>
            <person name="Fletcher K."/>
            <person name="Martin F."/>
            <person name="Isakeit T."/>
            <person name="Cavanaugh K."/>
            <person name="Magill C."/>
            <person name="Michelmore R."/>
        </authorList>
    </citation>
    <scope>NUCLEOTIDE SEQUENCE [LARGE SCALE GENOMIC DNA]</scope>
    <source>
        <strain evidence="1">P6</strain>
    </source>
</reference>
<protein>
    <submittedName>
        <fullName evidence="1">Uncharacterized protein</fullName>
    </submittedName>
</protein>
<gene>
    <name evidence="1" type="ORF">PsorP6_006464</name>
</gene>
<name>A0ACC0W7E0_9STRA</name>
<sequence length="218" mass="24841">MRRDPLSPALFVIFIEPKLCYLRATTRSHGIQIPGIEEPHHLLEFADDCNGVLQNLADASEFVARIKHYVTRAGLQSNVHKPHILPFQPLNTDIRRLLEQTGWDVVADNSDIRVLGTYKSPSLPSSTRFSRLIDAIISRCLLWRFRARTLLDRATILRVICLPLLRYTAAVKPVASTVLEQLKITYKSFLSRNPLLSMSNFGDQYVKNGYIFQPPKVD</sequence>
<dbReference type="EMBL" id="CM047583">
    <property type="protein sequence ID" value="KAI9913878.1"/>
    <property type="molecule type" value="Genomic_DNA"/>
</dbReference>
<accession>A0ACC0W7E0</accession>
<dbReference type="Proteomes" id="UP001163321">
    <property type="component" value="Chromosome 4"/>
</dbReference>